<evidence type="ECO:0000256" key="4">
    <source>
        <dbReference type="ARBA" id="ARBA00022989"/>
    </source>
</evidence>
<keyword evidence="4 6" id="KW-1133">Transmembrane helix</keyword>
<sequence>MARLVLVLFWAAAVADVLGLAMGLPLLHWVAKPLLMPLLLAYAVVSADRRKTVRWLLFGLVLAWLADIALLPPGTVWFLGGMALFGAMQVCYIRVFVAVGAPDRMRQRWGVPAVLFTVLVVAVAVLGPAMGWLAVPVTLYGLLLTTMASLAAGVRWSVAVGGSLFVLSDMLIGLELAAVDFAGREPAVMATYTLAQFLIVTGCSRVPPRSHDTSHTPARSRR</sequence>
<evidence type="ECO:0000256" key="3">
    <source>
        <dbReference type="ARBA" id="ARBA00022692"/>
    </source>
</evidence>
<dbReference type="RefSeq" id="WP_123202632.1">
    <property type="nucleotide sequence ID" value="NZ_RJMB01000021.1"/>
</dbReference>
<feature type="transmembrane region" description="Helical" evidence="6">
    <location>
        <begin position="139"/>
        <end position="167"/>
    </location>
</feature>
<comment type="similarity">
    <text evidence="2">Belongs to the TMEM86 family.</text>
</comment>
<keyword evidence="5 6" id="KW-0472">Membrane</keyword>
<gene>
    <name evidence="7" type="ORF">EFW17_18250</name>
</gene>
<keyword evidence="8" id="KW-1185">Reference proteome</keyword>
<evidence type="ECO:0000256" key="2">
    <source>
        <dbReference type="ARBA" id="ARBA00007375"/>
    </source>
</evidence>
<evidence type="ECO:0000256" key="1">
    <source>
        <dbReference type="ARBA" id="ARBA00004141"/>
    </source>
</evidence>
<dbReference type="PANTHER" id="PTHR31885">
    <property type="entry name" value="GH04784P"/>
    <property type="match status" value="1"/>
</dbReference>
<dbReference type="GO" id="GO:0016020">
    <property type="term" value="C:membrane"/>
    <property type="evidence" value="ECO:0007669"/>
    <property type="project" value="UniProtKB-SubCell"/>
</dbReference>
<dbReference type="AlphaFoldDB" id="A0A3N0E491"/>
<dbReference type="Pfam" id="PF07947">
    <property type="entry name" value="YhhN"/>
    <property type="match status" value="1"/>
</dbReference>
<dbReference type="GO" id="GO:0016787">
    <property type="term" value="F:hydrolase activity"/>
    <property type="evidence" value="ECO:0007669"/>
    <property type="project" value="TreeGrafter"/>
</dbReference>
<comment type="caution">
    <text evidence="7">The sequence shown here is derived from an EMBL/GenBank/DDBJ whole genome shotgun (WGS) entry which is preliminary data.</text>
</comment>
<dbReference type="InterPro" id="IPR012506">
    <property type="entry name" value="TMEM86B-like"/>
</dbReference>
<evidence type="ECO:0000313" key="8">
    <source>
        <dbReference type="Proteomes" id="UP000269198"/>
    </source>
</evidence>
<feature type="transmembrane region" description="Helical" evidence="6">
    <location>
        <begin position="109"/>
        <end position="133"/>
    </location>
</feature>
<reference evidence="7 8" key="1">
    <citation type="submission" date="2018-11" db="EMBL/GenBank/DDBJ databases">
        <title>The genome draft of YIM 96095.</title>
        <authorList>
            <person name="Tang S.-K."/>
            <person name="Chunyu W.-X."/>
            <person name="Feng Y.-Z."/>
        </authorList>
    </citation>
    <scope>NUCLEOTIDE SEQUENCE [LARGE SCALE GENOMIC DNA]</scope>
    <source>
        <strain evidence="7 8">YIM 96095</strain>
    </source>
</reference>
<evidence type="ECO:0000313" key="7">
    <source>
        <dbReference type="EMBL" id="RNL82637.1"/>
    </source>
</evidence>
<protein>
    <submittedName>
        <fullName evidence="7">Lysoplasmalogenase</fullName>
    </submittedName>
</protein>
<dbReference type="EMBL" id="RJMB01000021">
    <property type="protein sequence ID" value="RNL82637.1"/>
    <property type="molecule type" value="Genomic_DNA"/>
</dbReference>
<dbReference type="OrthoDB" id="4227931at2"/>
<evidence type="ECO:0000256" key="5">
    <source>
        <dbReference type="ARBA" id="ARBA00023136"/>
    </source>
</evidence>
<comment type="subcellular location">
    <subcellularLocation>
        <location evidence="1">Membrane</location>
        <topology evidence="1">Multi-pass membrane protein</topology>
    </subcellularLocation>
</comment>
<dbReference type="Proteomes" id="UP000269198">
    <property type="component" value="Unassembled WGS sequence"/>
</dbReference>
<keyword evidence="3 6" id="KW-0812">Transmembrane</keyword>
<accession>A0A3N0E491</accession>
<feature type="transmembrane region" description="Helical" evidence="6">
    <location>
        <begin position="52"/>
        <end position="71"/>
    </location>
</feature>
<evidence type="ECO:0000256" key="6">
    <source>
        <dbReference type="SAM" id="Phobius"/>
    </source>
</evidence>
<organism evidence="7 8">
    <name type="scientific">Halostreptopolyspora alba</name>
    <dbReference type="NCBI Taxonomy" id="2487137"/>
    <lineage>
        <taxon>Bacteria</taxon>
        <taxon>Bacillati</taxon>
        <taxon>Actinomycetota</taxon>
        <taxon>Actinomycetes</taxon>
        <taxon>Streptosporangiales</taxon>
        <taxon>Nocardiopsidaceae</taxon>
        <taxon>Halostreptopolyspora</taxon>
    </lineage>
</organism>
<dbReference type="PANTHER" id="PTHR31885:SF6">
    <property type="entry name" value="GH04784P"/>
    <property type="match status" value="1"/>
</dbReference>
<proteinExistence type="inferred from homology"/>
<feature type="transmembrane region" description="Helical" evidence="6">
    <location>
        <begin position="77"/>
        <end position="97"/>
    </location>
</feature>
<feature type="transmembrane region" description="Helical" evidence="6">
    <location>
        <begin position="29"/>
        <end position="45"/>
    </location>
</feature>
<name>A0A3N0E491_9ACTN</name>